<gene>
    <name evidence="3 5" type="primary">groS</name>
    <name evidence="3" type="synonym">groES</name>
    <name evidence="5" type="ORF">NTHI1209_01741</name>
</gene>
<dbReference type="Gene3D" id="2.30.33.40">
    <property type="entry name" value="GroES chaperonin"/>
    <property type="match status" value="1"/>
</dbReference>
<dbReference type="FunFam" id="2.30.33.40:FF:000001">
    <property type="entry name" value="10 kDa chaperonin"/>
    <property type="match status" value="1"/>
</dbReference>
<dbReference type="PANTHER" id="PTHR10772:SF58">
    <property type="entry name" value="CO-CHAPERONIN GROES"/>
    <property type="match status" value="1"/>
</dbReference>
<comment type="caution">
    <text evidence="5">The sequence shown here is derived from an EMBL/GenBank/DDBJ whole genome shotgun (WGS) entry which is preliminary data.</text>
</comment>
<dbReference type="InterPro" id="IPR037124">
    <property type="entry name" value="Chaperonin_GroES_sf"/>
</dbReference>
<evidence type="ECO:0000256" key="2">
    <source>
        <dbReference type="ARBA" id="ARBA00023186"/>
    </source>
</evidence>
<dbReference type="GO" id="GO:0051087">
    <property type="term" value="F:protein-folding chaperone binding"/>
    <property type="evidence" value="ECO:0007669"/>
    <property type="project" value="TreeGrafter"/>
</dbReference>
<dbReference type="GO" id="GO:0044183">
    <property type="term" value="F:protein folding chaperone"/>
    <property type="evidence" value="ECO:0007669"/>
    <property type="project" value="InterPro"/>
</dbReference>
<keyword evidence="3" id="KW-0963">Cytoplasm</keyword>
<dbReference type="Pfam" id="PF00166">
    <property type="entry name" value="Cpn10"/>
    <property type="match status" value="1"/>
</dbReference>
<dbReference type="AlphaFoldDB" id="A0A158SZ07"/>
<name>A0A158SZ07_HAEIF</name>
<comment type="subunit">
    <text evidence="3">Heptamer of 7 subunits arranged in a ring. Interacts with the chaperonin GroEL.</text>
</comment>
<reference evidence="5 6" key="1">
    <citation type="submission" date="2014-05" db="EMBL/GenBank/DDBJ databases">
        <title>Methylome analysis of the phasevarions of Haemophilus influenzae.</title>
        <authorList>
            <person name="Atack J.M."/>
            <person name="Fox K.L."/>
            <person name="Power P.M."/>
            <person name="Clark T."/>
            <person name="Jurcisek J."/>
            <person name="Korlach J."/>
            <person name="Bakaletz L.O."/>
            <person name="Jennings M.P."/>
        </authorList>
    </citation>
    <scope>NUCLEOTIDE SEQUENCE [LARGE SCALE GENOMIC DNA]</scope>
    <source>
        <strain evidence="5 6">1209</strain>
    </source>
</reference>
<dbReference type="GO" id="GO:0005737">
    <property type="term" value="C:cytoplasm"/>
    <property type="evidence" value="ECO:0007669"/>
    <property type="project" value="UniProtKB-SubCell"/>
</dbReference>
<dbReference type="Proteomes" id="UP000050700">
    <property type="component" value="Unassembled WGS sequence"/>
</dbReference>
<evidence type="ECO:0000313" key="5">
    <source>
        <dbReference type="EMBL" id="KIS36101.1"/>
    </source>
</evidence>
<dbReference type="EMBL" id="JMQP01000002">
    <property type="protein sequence ID" value="KIS36101.1"/>
    <property type="molecule type" value="Genomic_DNA"/>
</dbReference>
<comment type="similarity">
    <text evidence="1 3 4">Belongs to the GroES chaperonin family.</text>
</comment>
<organism evidence="5 6">
    <name type="scientific">Haemophilus influenzae</name>
    <dbReference type="NCBI Taxonomy" id="727"/>
    <lineage>
        <taxon>Bacteria</taxon>
        <taxon>Pseudomonadati</taxon>
        <taxon>Pseudomonadota</taxon>
        <taxon>Gammaproteobacteria</taxon>
        <taxon>Pasteurellales</taxon>
        <taxon>Pasteurellaceae</taxon>
        <taxon>Haemophilus</taxon>
    </lineage>
</organism>
<dbReference type="PATRIC" id="fig|727.582.peg.1581"/>
<dbReference type="SMART" id="SM00883">
    <property type="entry name" value="Cpn10"/>
    <property type="match status" value="1"/>
</dbReference>
<evidence type="ECO:0000256" key="3">
    <source>
        <dbReference type="HAMAP-Rule" id="MF_00580"/>
    </source>
</evidence>
<evidence type="ECO:0000313" key="6">
    <source>
        <dbReference type="Proteomes" id="UP000050700"/>
    </source>
</evidence>
<dbReference type="NCBIfam" id="NF001526">
    <property type="entry name" value="PRK00364.1-1"/>
    <property type="match status" value="1"/>
</dbReference>
<dbReference type="SUPFAM" id="SSF50129">
    <property type="entry name" value="GroES-like"/>
    <property type="match status" value="1"/>
</dbReference>
<comment type="subcellular location">
    <subcellularLocation>
        <location evidence="3">Cytoplasm</location>
    </subcellularLocation>
</comment>
<comment type="function">
    <text evidence="3 4">Together with the chaperonin GroEL, plays an essential role in assisting protein folding. The GroEL-GroES system forms a nano-cage that allows encapsulation of the non-native substrate proteins and provides a physical environment optimized to promote and accelerate protein folding. GroES binds to the apical surface of the GroEL ring, thereby capping the opening of the GroEL channel.</text>
</comment>
<dbReference type="GO" id="GO:0051082">
    <property type="term" value="F:unfolded protein binding"/>
    <property type="evidence" value="ECO:0007669"/>
    <property type="project" value="TreeGrafter"/>
</dbReference>
<dbReference type="GO" id="GO:0046872">
    <property type="term" value="F:metal ion binding"/>
    <property type="evidence" value="ECO:0007669"/>
    <property type="project" value="TreeGrafter"/>
</dbReference>
<dbReference type="InterPro" id="IPR020818">
    <property type="entry name" value="Chaperonin_GroES"/>
</dbReference>
<dbReference type="InterPro" id="IPR011032">
    <property type="entry name" value="GroES-like_sf"/>
</dbReference>
<dbReference type="GO" id="GO:0005524">
    <property type="term" value="F:ATP binding"/>
    <property type="evidence" value="ECO:0007669"/>
    <property type="project" value="InterPro"/>
</dbReference>
<sequence length="126" mass="14090">MSEFFVSPLKEKKSSLYRNRTYKFLRRKLIMNIRPLHDRVIIKREEVETRSAGGIVLTGSAATKSTRAKVLAVGKGRILENGTIQPLDVKVGDTVIFNDGYGVKSEKIDGEEVLIISENDILAIVE</sequence>
<dbReference type="InterPro" id="IPR018369">
    <property type="entry name" value="Chaprnonin_Cpn10_CS"/>
</dbReference>
<accession>A0A158SZ07</accession>
<keyword evidence="2 3" id="KW-0143">Chaperone</keyword>
<protein>
    <recommendedName>
        <fullName evidence="3">Co-chaperonin GroES</fullName>
    </recommendedName>
    <alternativeName>
        <fullName evidence="3">10 kDa chaperonin</fullName>
    </alternativeName>
    <alternativeName>
        <fullName evidence="3">Chaperonin-10</fullName>
        <shortName evidence="3">Cpn10</shortName>
    </alternativeName>
</protein>
<dbReference type="PROSITE" id="PS00681">
    <property type="entry name" value="CHAPERONINS_CPN10"/>
    <property type="match status" value="1"/>
</dbReference>
<dbReference type="CDD" id="cd00320">
    <property type="entry name" value="cpn10"/>
    <property type="match status" value="1"/>
</dbReference>
<dbReference type="PRINTS" id="PR00297">
    <property type="entry name" value="CHAPERONIN10"/>
</dbReference>
<dbReference type="HAMAP" id="MF_00580">
    <property type="entry name" value="CH10"/>
    <property type="match status" value="1"/>
</dbReference>
<dbReference type="PANTHER" id="PTHR10772">
    <property type="entry name" value="10 KDA HEAT SHOCK PROTEIN"/>
    <property type="match status" value="1"/>
</dbReference>
<evidence type="ECO:0000256" key="4">
    <source>
        <dbReference type="RuleBase" id="RU000535"/>
    </source>
</evidence>
<proteinExistence type="inferred from homology"/>
<evidence type="ECO:0000256" key="1">
    <source>
        <dbReference type="ARBA" id="ARBA00006975"/>
    </source>
</evidence>